<dbReference type="RefSeq" id="WP_345303468.1">
    <property type="nucleotide sequence ID" value="NZ_BAABJE010000010.1"/>
</dbReference>
<keyword evidence="1" id="KW-0732">Signal</keyword>
<evidence type="ECO:0000313" key="2">
    <source>
        <dbReference type="EMBL" id="GAA4796492.1"/>
    </source>
</evidence>
<evidence type="ECO:0000256" key="1">
    <source>
        <dbReference type="SAM" id="SignalP"/>
    </source>
</evidence>
<accession>A0ABP9BJF3</accession>
<dbReference type="EMBL" id="BAABJE010000010">
    <property type="protein sequence ID" value="GAA4796492.1"/>
    <property type="molecule type" value="Genomic_DNA"/>
</dbReference>
<protein>
    <submittedName>
        <fullName evidence="2">Uncharacterized protein</fullName>
    </submittedName>
</protein>
<comment type="caution">
    <text evidence="2">The sequence shown here is derived from an EMBL/GenBank/DDBJ whole genome shotgun (WGS) entry which is preliminary data.</text>
</comment>
<evidence type="ECO:0000313" key="3">
    <source>
        <dbReference type="Proteomes" id="UP001499959"/>
    </source>
</evidence>
<keyword evidence="3" id="KW-1185">Reference proteome</keyword>
<reference evidence="3" key="1">
    <citation type="journal article" date="2019" name="Int. J. Syst. Evol. Microbiol.">
        <title>The Global Catalogue of Microorganisms (GCM) 10K type strain sequencing project: providing services to taxonomists for standard genome sequencing and annotation.</title>
        <authorList>
            <consortium name="The Broad Institute Genomics Platform"/>
            <consortium name="The Broad Institute Genome Sequencing Center for Infectious Disease"/>
            <person name="Wu L."/>
            <person name="Ma J."/>
        </authorList>
    </citation>
    <scope>NUCLEOTIDE SEQUENCE [LARGE SCALE GENOMIC DNA]</scope>
    <source>
        <strain evidence="3">JCM 18204</strain>
    </source>
</reference>
<gene>
    <name evidence="2" type="ORF">GCM10023307_23020</name>
</gene>
<feature type="chain" id="PRO_5046337304" evidence="1">
    <location>
        <begin position="26"/>
        <end position="181"/>
    </location>
</feature>
<organism evidence="2 3">
    <name type="scientific">Lysobacter hankyongensis</name>
    <dbReference type="NCBI Taxonomy" id="1176535"/>
    <lineage>
        <taxon>Bacteria</taxon>
        <taxon>Pseudomonadati</taxon>
        <taxon>Pseudomonadota</taxon>
        <taxon>Gammaproteobacteria</taxon>
        <taxon>Lysobacterales</taxon>
        <taxon>Lysobacteraceae</taxon>
        <taxon>Lysobacter</taxon>
    </lineage>
</organism>
<name>A0ABP9BJF3_9GAMM</name>
<proteinExistence type="predicted"/>
<feature type="signal peptide" evidence="1">
    <location>
        <begin position="1"/>
        <end position="25"/>
    </location>
</feature>
<sequence length="181" mass="18523">MNTPRFAAAGLLLALGALLPPLATADDVAVQTNTGGIPVPVGPADVEFIAKTIATTGPRTLLIHYAAECQVVRGHVEYDIVVSRDFLTLTARQAAPTNDTLSALCSNDGASAESNLRAASVGTVVACTVDAAANYTVRVRGHVEGPGLVGAGMVDDQSLVIEERAFSSGIPACVTALIEPQ</sequence>
<dbReference type="Proteomes" id="UP001499959">
    <property type="component" value="Unassembled WGS sequence"/>
</dbReference>